<evidence type="ECO:0000256" key="1">
    <source>
        <dbReference type="SAM" id="MobiDB-lite"/>
    </source>
</evidence>
<feature type="domain" description="Prion-inhibition and propagation HeLo" evidence="2">
    <location>
        <begin position="12"/>
        <end position="187"/>
    </location>
</feature>
<gene>
    <name evidence="3" type="ORF">C7999DRAFT_40567</name>
</gene>
<dbReference type="Pfam" id="PF14479">
    <property type="entry name" value="HeLo"/>
    <property type="match status" value="1"/>
</dbReference>
<reference evidence="3" key="1">
    <citation type="journal article" date="2023" name="Mol. Phylogenet. Evol.">
        <title>Genome-scale phylogeny and comparative genomics of the fungal order Sordariales.</title>
        <authorList>
            <person name="Hensen N."/>
            <person name="Bonometti L."/>
            <person name="Westerberg I."/>
            <person name="Brannstrom I.O."/>
            <person name="Guillou S."/>
            <person name="Cros-Aarteil S."/>
            <person name="Calhoun S."/>
            <person name="Haridas S."/>
            <person name="Kuo A."/>
            <person name="Mondo S."/>
            <person name="Pangilinan J."/>
            <person name="Riley R."/>
            <person name="LaButti K."/>
            <person name="Andreopoulos B."/>
            <person name="Lipzen A."/>
            <person name="Chen C."/>
            <person name="Yan M."/>
            <person name="Daum C."/>
            <person name="Ng V."/>
            <person name="Clum A."/>
            <person name="Steindorff A."/>
            <person name="Ohm R.A."/>
            <person name="Martin F."/>
            <person name="Silar P."/>
            <person name="Natvig D.O."/>
            <person name="Lalanne C."/>
            <person name="Gautier V."/>
            <person name="Ament-Velasquez S.L."/>
            <person name="Kruys A."/>
            <person name="Hutchinson M.I."/>
            <person name="Powell A.J."/>
            <person name="Barry K."/>
            <person name="Miller A.N."/>
            <person name="Grigoriev I.V."/>
            <person name="Debuchy R."/>
            <person name="Gladieux P."/>
            <person name="Hiltunen Thoren M."/>
            <person name="Johannesson H."/>
        </authorList>
    </citation>
    <scope>NUCLEOTIDE SEQUENCE</scope>
    <source>
        <strain evidence="3">CBS 359.72</strain>
    </source>
</reference>
<evidence type="ECO:0000313" key="4">
    <source>
        <dbReference type="Proteomes" id="UP001303647"/>
    </source>
</evidence>
<dbReference type="Proteomes" id="UP001303647">
    <property type="component" value="Unassembled WGS sequence"/>
</dbReference>
<organism evidence="3 4">
    <name type="scientific">Corynascus novoguineensis</name>
    <dbReference type="NCBI Taxonomy" id="1126955"/>
    <lineage>
        <taxon>Eukaryota</taxon>
        <taxon>Fungi</taxon>
        <taxon>Dikarya</taxon>
        <taxon>Ascomycota</taxon>
        <taxon>Pezizomycotina</taxon>
        <taxon>Sordariomycetes</taxon>
        <taxon>Sordariomycetidae</taxon>
        <taxon>Sordariales</taxon>
        <taxon>Chaetomiaceae</taxon>
        <taxon>Corynascus</taxon>
    </lineage>
</organism>
<protein>
    <submittedName>
        <fullName evidence="3">Small s protein-like protein</fullName>
    </submittedName>
</protein>
<evidence type="ECO:0000259" key="2">
    <source>
        <dbReference type="Pfam" id="PF14479"/>
    </source>
</evidence>
<dbReference type="InterPro" id="IPR038305">
    <property type="entry name" value="HeLo_sf"/>
</dbReference>
<accession>A0AAN7CTY2</accession>
<dbReference type="InterPro" id="IPR029498">
    <property type="entry name" value="HeLo_dom"/>
</dbReference>
<dbReference type="PANTHER" id="PTHR42345">
    <property type="entry name" value="TPR_REGION DOMAIN-CONTAINING PROTEIN"/>
    <property type="match status" value="1"/>
</dbReference>
<sequence length="888" mass="96945">MEPAGAAMDLDALSVAARFSVESESLQIKIKGERGRLMDWADSGGLTALNLGSYLDLSKVKATKNDPAVGNNVLQQPTQRTAVAGLLRSFAQILNDVEGLEKRYGLARQTETYASFHSRQVVATQEQAALFPGARFVVVDESKFLALIGDLKAIIDALYALLPLINNNARDKMSANTTHSNDARHLKKPLSGVVDMTDLISKTASLQLEMPSDTSPHPPKPLSVSYNDAGALLIHKGYSTPHSLSCFARLSGTWEGKPDELEEVEPTFHPAFATRFISEPILKVAESLLEVDVAADPKYAGWAPGSTSLTGFAREITYWSICRLAKCGGLPSIKVWWRVTDRPTINGNLILERWKSLVREGLGKDWTERKGHDEVRDLCGPSEYTWLDPEEGFKLRHQIADLLADMNTSAVPDLQTVGCVNSLFSRSHNNEYNAFDVCLLLIQARAWHGVLTPRNILSMVAAELWTKTEICGSGANTSFNATKHTIDEQMEGIVKFAEKMSWPYLDEIRKGADRWHNLGLDTTEEIPVQACDWRWGTVLPGSYFAITTLCTLQELSDTLRQRRSYPDFELTEGRYGVVYSQASYWSVRSVIGKVLAPMSSLSSSKAPDGNGNGIQCLSGWVGPCPCPSPPFPQFDLALYAELDARPPSFDAAGWSVFDPDDLDTGDGDQSASVSTTESRRGVTGDAAEWIEPVPPPRSTDTARLQALRLSKVTNISETIERDHATSTGKVKPLQCRARLDFFLTRSKTTVWLRLYVNSIFVAAPRCRGGSGGAAHRFDPCKAAAYTFRTLSIEDLPQAELEGMEGPGSDGGSGGSAAVTVINATGGVEAEAFARAWCCQKGVNAVVWERDRGRCCFKCALTVAGPEGLGLKVLIMIWGRIGKRGVSIP</sequence>
<name>A0AAN7CTY2_9PEZI</name>
<dbReference type="PANTHER" id="PTHR42345:SF2">
    <property type="entry name" value="HELICASE-LIKE PROTEIN"/>
    <property type="match status" value="1"/>
</dbReference>
<dbReference type="AlphaFoldDB" id="A0AAN7CTY2"/>
<feature type="region of interest" description="Disordered" evidence="1">
    <location>
        <begin position="660"/>
        <end position="700"/>
    </location>
</feature>
<dbReference type="EMBL" id="MU857640">
    <property type="protein sequence ID" value="KAK4248289.1"/>
    <property type="molecule type" value="Genomic_DNA"/>
</dbReference>
<evidence type="ECO:0000313" key="3">
    <source>
        <dbReference type="EMBL" id="KAK4248289.1"/>
    </source>
</evidence>
<comment type="caution">
    <text evidence="3">The sequence shown here is derived from an EMBL/GenBank/DDBJ whole genome shotgun (WGS) entry which is preliminary data.</text>
</comment>
<proteinExistence type="predicted"/>
<reference evidence="3" key="2">
    <citation type="submission" date="2023-05" db="EMBL/GenBank/DDBJ databases">
        <authorList>
            <consortium name="Lawrence Berkeley National Laboratory"/>
            <person name="Steindorff A."/>
            <person name="Hensen N."/>
            <person name="Bonometti L."/>
            <person name="Westerberg I."/>
            <person name="Brannstrom I.O."/>
            <person name="Guillou S."/>
            <person name="Cros-Aarteil S."/>
            <person name="Calhoun S."/>
            <person name="Haridas S."/>
            <person name="Kuo A."/>
            <person name="Mondo S."/>
            <person name="Pangilinan J."/>
            <person name="Riley R."/>
            <person name="Labutti K."/>
            <person name="Andreopoulos B."/>
            <person name="Lipzen A."/>
            <person name="Chen C."/>
            <person name="Yanf M."/>
            <person name="Daum C."/>
            <person name="Ng V."/>
            <person name="Clum A."/>
            <person name="Ohm R."/>
            <person name="Martin F."/>
            <person name="Silar P."/>
            <person name="Natvig D."/>
            <person name="Lalanne C."/>
            <person name="Gautier V."/>
            <person name="Ament-Velasquez S.L."/>
            <person name="Kruys A."/>
            <person name="Hutchinson M.I."/>
            <person name="Powell A.J."/>
            <person name="Barry K."/>
            <person name="Miller A.N."/>
            <person name="Grigoriev I.V."/>
            <person name="Debuchy R."/>
            <person name="Gladieux P."/>
            <person name="Thoren M.H."/>
            <person name="Johannesson H."/>
        </authorList>
    </citation>
    <scope>NUCLEOTIDE SEQUENCE</scope>
    <source>
        <strain evidence="3">CBS 359.72</strain>
    </source>
</reference>
<dbReference type="Gene3D" id="1.20.120.1020">
    <property type="entry name" value="Prion-inhibition and propagation, HeLo domain"/>
    <property type="match status" value="1"/>
</dbReference>
<keyword evidence="4" id="KW-1185">Reference proteome</keyword>